<name>A0A5N5WVD8_9EURO</name>
<dbReference type="GO" id="GO:0009893">
    <property type="term" value="P:positive regulation of metabolic process"/>
    <property type="evidence" value="ECO:0007669"/>
    <property type="project" value="UniProtKB-ARBA"/>
</dbReference>
<dbReference type="InterPro" id="IPR050613">
    <property type="entry name" value="Sec_Metabolite_Reg"/>
</dbReference>
<dbReference type="SMART" id="SM00066">
    <property type="entry name" value="GAL4"/>
    <property type="match status" value="1"/>
</dbReference>
<keyword evidence="3" id="KW-0805">Transcription regulation</keyword>
<feature type="compositionally biased region" description="Polar residues" evidence="7">
    <location>
        <begin position="82"/>
        <end position="95"/>
    </location>
</feature>
<evidence type="ECO:0000256" key="2">
    <source>
        <dbReference type="ARBA" id="ARBA00022723"/>
    </source>
</evidence>
<dbReference type="EMBL" id="ML732265">
    <property type="protein sequence ID" value="KAB8071707.1"/>
    <property type="molecule type" value="Genomic_DNA"/>
</dbReference>
<accession>A0A5N5WVD8</accession>
<dbReference type="PROSITE" id="PS50048">
    <property type="entry name" value="ZN2_CY6_FUNGAL_2"/>
    <property type="match status" value="1"/>
</dbReference>
<feature type="region of interest" description="Disordered" evidence="7">
    <location>
        <begin position="63"/>
        <end position="95"/>
    </location>
</feature>
<evidence type="ECO:0000313" key="9">
    <source>
        <dbReference type="EMBL" id="KAB8071707.1"/>
    </source>
</evidence>
<dbReference type="GO" id="GO:0000981">
    <property type="term" value="F:DNA-binding transcription factor activity, RNA polymerase II-specific"/>
    <property type="evidence" value="ECO:0007669"/>
    <property type="project" value="InterPro"/>
</dbReference>
<evidence type="ECO:0000256" key="5">
    <source>
        <dbReference type="ARBA" id="ARBA00023163"/>
    </source>
</evidence>
<keyword evidence="10" id="KW-1185">Reference proteome</keyword>
<reference evidence="9 10" key="1">
    <citation type="submission" date="2019-04" db="EMBL/GenBank/DDBJ databases">
        <title>Friends and foes A comparative genomics study of 23 Aspergillus species from section Flavi.</title>
        <authorList>
            <consortium name="DOE Joint Genome Institute"/>
            <person name="Kjaerbolling I."/>
            <person name="Vesth T."/>
            <person name="Frisvad J.C."/>
            <person name="Nybo J.L."/>
            <person name="Theobald S."/>
            <person name="Kildgaard S."/>
            <person name="Isbrandt T."/>
            <person name="Kuo A."/>
            <person name="Sato A."/>
            <person name="Lyhne E.K."/>
            <person name="Kogle M.E."/>
            <person name="Wiebenga A."/>
            <person name="Kun R.S."/>
            <person name="Lubbers R.J."/>
            <person name="Makela M.R."/>
            <person name="Barry K."/>
            <person name="Chovatia M."/>
            <person name="Clum A."/>
            <person name="Daum C."/>
            <person name="Haridas S."/>
            <person name="He G."/>
            <person name="LaButti K."/>
            <person name="Lipzen A."/>
            <person name="Mondo S."/>
            <person name="Riley R."/>
            <person name="Salamov A."/>
            <person name="Simmons B.A."/>
            <person name="Magnuson J.K."/>
            <person name="Henrissat B."/>
            <person name="Mortensen U.H."/>
            <person name="Larsen T.O."/>
            <person name="Devries R.P."/>
            <person name="Grigoriev I.V."/>
            <person name="Machida M."/>
            <person name="Baker S.E."/>
            <person name="Andersen M.R."/>
        </authorList>
    </citation>
    <scope>NUCLEOTIDE SEQUENCE [LARGE SCALE GENOMIC DNA]</scope>
    <source>
        <strain evidence="9 10">CBS 151.66</strain>
    </source>
</reference>
<evidence type="ECO:0000313" key="10">
    <source>
        <dbReference type="Proteomes" id="UP000326565"/>
    </source>
</evidence>
<dbReference type="Proteomes" id="UP000326565">
    <property type="component" value="Unassembled WGS sequence"/>
</dbReference>
<evidence type="ECO:0000256" key="1">
    <source>
        <dbReference type="ARBA" id="ARBA00004123"/>
    </source>
</evidence>
<dbReference type="InterPro" id="IPR036864">
    <property type="entry name" value="Zn2-C6_fun-type_DNA-bd_sf"/>
</dbReference>
<protein>
    <submittedName>
        <fullName evidence="9">Fungal-specific transcription factor domain-containing protein</fullName>
    </submittedName>
</protein>
<feature type="domain" description="Zn(2)-C6 fungal-type" evidence="8">
    <location>
        <begin position="29"/>
        <end position="58"/>
    </location>
</feature>
<dbReference type="AlphaFoldDB" id="A0A5N5WVD8"/>
<keyword evidence="4" id="KW-0238">DNA-binding</keyword>
<keyword evidence="5" id="KW-0804">Transcription</keyword>
<evidence type="ECO:0000256" key="6">
    <source>
        <dbReference type="ARBA" id="ARBA00023242"/>
    </source>
</evidence>
<dbReference type="CDD" id="cd12148">
    <property type="entry name" value="fungal_TF_MHR"/>
    <property type="match status" value="1"/>
</dbReference>
<evidence type="ECO:0000256" key="3">
    <source>
        <dbReference type="ARBA" id="ARBA00023015"/>
    </source>
</evidence>
<evidence type="ECO:0000256" key="4">
    <source>
        <dbReference type="ARBA" id="ARBA00023125"/>
    </source>
</evidence>
<keyword evidence="6" id="KW-0539">Nucleus</keyword>
<keyword evidence="2" id="KW-0479">Metal-binding</keyword>
<evidence type="ECO:0000259" key="8">
    <source>
        <dbReference type="PROSITE" id="PS50048"/>
    </source>
</evidence>
<dbReference type="Gene3D" id="4.10.240.10">
    <property type="entry name" value="Zn(2)-C6 fungal-type DNA-binding domain"/>
    <property type="match status" value="1"/>
</dbReference>
<organism evidence="9 10">
    <name type="scientific">Aspergillus leporis</name>
    <dbReference type="NCBI Taxonomy" id="41062"/>
    <lineage>
        <taxon>Eukaryota</taxon>
        <taxon>Fungi</taxon>
        <taxon>Dikarya</taxon>
        <taxon>Ascomycota</taxon>
        <taxon>Pezizomycotina</taxon>
        <taxon>Eurotiomycetes</taxon>
        <taxon>Eurotiomycetidae</taxon>
        <taxon>Eurotiales</taxon>
        <taxon>Aspergillaceae</taxon>
        <taxon>Aspergillus</taxon>
        <taxon>Aspergillus subgen. Circumdati</taxon>
    </lineage>
</organism>
<proteinExistence type="predicted"/>
<dbReference type="Pfam" id="PF00172">
    <property type="entry name" value="Zn_clus"/>
    <property type="match status" value="1"/>
</dbReference>
<dbReference type="GO" id="GO:0005634">
    <property type="term" value="C:nucleus"/>
    <property type="evidence" value="ECO:0007669"/>
    <property type="project" value="UniProtKB-SubCell"/>
</dbReference>
<dbReference type="GO" id="GO:0008270">
    <property type="term" value="F:zinc ion binding"/>
    <property type="evidence" value="ECO:0007669"/>
    <property type="project" value="InterPro"/>
</dbReference>
<dbReference type="GO" id="GO:0003677">
    <property type="term" value="F:DNA binding"/>
    <property type="evidence" value="ECO:0007669"/>
    <property type="project" value="UniProtKB-KW"/>
</dbReference>
<dbReference type="GO" id="GO:0006351">
    <property type="term" value="P:DNA-templated transcription"/>
    <property type="evidence" value="ECO:0007669"/>
    <property type="project" value="InterPro"/>
</dbReference>
<dbReference type="OrthoDB" id="2269373at2759"/>
<dbReference type="InterPro" id="IPR007219">
    <property type="entry name" value="XnlR_reg_dom"/>
</dbReference>
<comment type="subcellular location">
    <subcellularLocation>
        <location evidence="1">Nucleus</location>
    </subcellularLocation>
</comment>
<sequence>MTTPNNDRLTVVVQQSPTIANDQSPKTPSCVVCARRKVRCDRKVPCFACTKHGVECVYPTHVPPRRRKRQRSEESHRHGGFSFQNPSRQGSTGSARISNVDHLATANNAPFSTTSAEQGMLLTDGGKSVYLDSNLWTSVRGELPAAEDVLRDMSENDSNHSSQEVDDETSLILGGTGKESLTALHPSPLHIFKLWQTFLENINPLIKILHGPSIQQQLLEASGSLATVSKEFEALMFSIYCTALISLSADDVQNIFGQKKAVLLLRYRRGARLAFAKAGILHTSSIVVLQAFVLYLLSMRASSDPHSIWSLCGVAMRMAQRIGLHRDGSQLGLSIFETEIRRRLWRQLAILDATTAQSSGITSQLPYLSADVRPPSNLNDSDLDPRMADMPREHTGATEMVFVLARNEFGEWMKRWSKADGGSQGGRGFLTSSSLPLEEKEQAVDELNNTYETKFLQYCDKSIPLHYMAARLMRAVVCQMRFTAHHPRQYNEKGYISTAERKYIFSICLQIIEGFEDCWSNEITQRYLWHVDNHIPWDALIYMLYELRTRIGEDEKETRRVWLLIDKIYSRHYEQMRNRPKSPLHIAMHRLIRKAWKAFIEERIQHKLSPLPCPNIISALSERTEKDVPSRRAGIVSGPEPNLPVLGIAEGRQTTRDTPSGNIELADFSDDLNDFNLSPLDWSQWDELLEQFQQEFTNSELFTTDASE</sequence>
<dbReference type="SUPFAM" id="SSF57701">
    <property type="entry name" value="Zn2/Cys6 DNA-binding domain"/>
    <property type="match status" value="1"/>
</dbReference>
<dbReference type="CDD" id="cd00067">
    <property type="entry name" value="GAL4"/>
    <property type="match status" value="1"/>
</dbReference>
<gene>
    <name evidence="9" type="ORF">BDV29DRAFT_13318</name>
</gene>
<dbReference type="InterPro" id="IPR001138">
    <property type="entry name" value="Zn2Cys6_DnaBD"/>
</dbReference>
<dbReference type="SMART" id="SM00906">
    <property type="entry name" value="Fungal_trans"/>
    <property type="match status" value="1"/>
</dbReference>
<dbReference type="PANTHER" id="PTHR31001:SF85">
    <property type="entry name" value="ZN(II)2CYS6 TRANSCRIPTION FACTOR (EUROFUNG)"/>
    <property type="match status" value="1"/>
</dbReference>
<dbReference type="PROSITE" id="PS00463">
    <property type="entry name" value="ZN2_CY6_FUNGAL_1"/>
    <property type="match status" value="1"/>
</dbReference>
<dbReference type="PANTHER" id="PTHR31001">
    <property type="entry name" value="UNCHARACTERIZED TRANSCRIPTIONAL REGULATORY PROTEIN"/>
    <property type="match status" value="1"/>
</dbReference>
<dbReference type="Pfam" id="PF04082">
    <property type="entry name" value="Fungal_trans"/>
    <property type="match status" value="1"/>
</dbReference>
<evidence type="ECO:0000256" key="7">
    <source>
        <dbReference type="SAM" id="MobiDB-lite"/>
    </source>
</evidence>